<dbReference type="Proteomes" id="UP000003163">
    <property type="component" value="Unassembled WGS sequence"/>
</dbReference>
<sequence length="166" mass="20681">MDHFLNKFKTFFDKLNLIKHYEIKNTFFNVPIRKTNIKYYDNMFYLYNYTYKKNISDIFFYVIFSLSDIILDSRTKKNYLKMIELCKFSSKIHNCHKYYTMCFKLNCIFDLQYHLRDRLEGHICRNLNMIYNKSDQNKFLIKFKILLDIRFIIMYDIQFLMLQLMQ</sequence>
<dbReference type="HOGENOM" id="CLU_1602695_0_0_1"/>
<accession>J8ZP54</accession>
<keyword evidence="2" id="KW-1185">Reference proteome</keyword>
<proteinExistence type="predicted"/>
<organism evidence="1 2">
    <name type="scientific">Edhazardia aedis (strain USNM 41457)</name>
    <name type="common">Microsporidian parasite</name>
    <dbReference type="NCBI Taxonomy" id="1003232"/>
    <lineage>
        <taxon>Eukaryota</taxon>
        <taxon>Fungi</taxon>
        <taxon>Fungi incertae sedis</taxon>
        <taxon>Microsporidia</taxon>
        <taxon>Edhazardia</taxon>
    </lineage>
</organism>
<dbReference type="VEuPathDB" id="MicrosporidiaDB:EDEG_03929"/>
<evidence type="ECO:0000313" key="1">
    <source>
        <dbReference type="EMBL" id="EJW01488.1"/>
    </source>
</evidence>
<comment type="caution">
    <text evidence="1">The sequence shown here is derived from an EMBL/GenBank/DDBJ whole genome shotgun (WGS) entry which is preliminary data.</text>
</comment>
<dbReference type="AlphaFoldDB" id="J8ZP54"/>
<dbReference type="EMBL" id="AFBI03000149">
    <property type="protein sequence ID" value="EJW01488.1"/>
    <property type="molecule type" value="Genomic_DNA"/>
</dbReference>
<name>J8ZP54_EDHAE</name>
<gene>
    <name evidence="1" type="ORF">EDEG_03929</name>
</gene>
<evidence type="ECO:0000313" key="2">
    <source>
        <dbReference type="Proteomes" id="UP000003163"/>
    </source>
</evidence>
<dbReference type="InParanoid" id="J8ZP54"/>
<protein>
    <submittedName>
        <fullName evidence="1">Uncharacterized protein</fullName>
    </submittedName>
</protein>
<reference evidence="2" key="2">
    <citation type="submission" date="2015-07" db="EMBL/GenBank/DDBJ databases">
        <title>Contrasting host-pathogen interactions and genome evolution in two generalist and specialist microsporidian pathogens of mosquitoes.</title>
        <authorList>
            <consortium name="The Broad Institute Genomics Platform"/>
            <consortium name="The Broad Institute Genome Sequencing Center for Infectious Disease"/>
            <person name="Cuomo C.A."/>
            <person name="Sanscrainte N.D."/>
            <person name="Goldberg J.M."/>
            <person name="Heiman D."/>
            <person name="Young S."/>
            <person name="Zeng Q."/>
            <person name="Becnel J.J."/>
            <person name="Birren B.W."/>
        </authorList>
    </citation>
    <scope>NUCLEOTIDE SEQUENCE [LARGE SCALE GENOMIC DNA]</scope>
    <source>
        <strain evidence="2">USNM 41457</strain>
    </source>
</reference>
<reference evidence="1 2" key="1">
    <citation type="submission" date="2011-08" db="EMBL/GenBank/DDBJ databases">
        <authorList>
            <person name="Liu Z.J."/>
            <person name="Shi F.L."/>
            <person name="Lu J.Q."/>
            <person name="Li M."/>
            <person name="Wang Z.L."/>
        </authorList>
    </citation>
    <scope>NUCLEOTIDE SEQUENCE [LARGE SCALE GENOMIC DNA]</scope>
    <source>
        <strain evidence="1 2">USNM 41457</strain>
    </source>
</reference>